<dbReference type="SUPFAM" id="SSF47459">
    <property type="entry name" value="HLH, helix-loop-helix DNA-binding domain"/>
    <property type="match status" value="1"/>
</dbReference>
<keyword evidence="7" id="KW-0238">DNA-binding</keyword>
<evidence type="ECO:0000256" key="4">
    <source>
        <dbReference type="ARBA" id="ARBA00022824"/>
    </source>
</evidence>
<dbReference type="PANTHER" id="PTHR46062">
    <property type="entry name" value="STEROL REGULATORY ELEMENT-BINDING PROTEIN"/>
    <property type="match status" value="1"/>
</dbReference>
<evidence type="ECO:0000256" key="2">
    <source>
        <dbReference type="ARBA" id="ARBA00004477"/>
    </source>
</evidence>
<keyword evidence="10" id="KW-0539">Nucleus</keyword>
<dbReference type="SMART" id="SM00353">
    <property type="entry name" value="HLH"/>
    <property type="match status" value="1"/>
</dbReference>
<keyword evidence="4" id="KW-0256">Endoplasmic reticulum</keyword>
<dbReference type="GeneID" id="103508672"/>
<evidence type="ECO:0000313" key="15">
    <source>
        <dbReference type="RefSeq" id="XP_026679009.1"/>
    </source>
</evidence>
<dbReference type="InterPro" id="IPR036638">
    <property type="entry name" value="HLH_DNA-bd_sf"/>
</dbReference>
<evidence type="ECO:0000256" key="1">
    <source>
        <dbReference type="ARBA" id="ARBA00004123"/>
    </source>
</evidence>
<evidence type="ECO:0000256" key="6">
    <source>
        <dbReference type="ARBA" id="ARBA00023015"/>
    </source>
</evidence>
<keyword evidence="8" id="KW-0472">Membrane</keyword>
<dbReference type="GO" id="GO:0046983">
    <property type="term" value="F:protein dimerization activity"/>
    <property type="evidence" value="ECO:0007669"/>
    <property type="project" value="InterPro"/>
</dbReference>
<evidence type="ECO:0000256" key="12">
    <source>
        <dbReference type="SAM" id="MobiDB-lite"/>
    </source>
</evidence>
<evidence type="ECO:0000313" key="14">
    <source>
        <dbReference type="Proteomes" id="UP000079169"/>
    </source>
</evidence>
<evidence type="ECO:0000259" key="13">
    <source>
        <dbReference type="PROSITE" id="PS50888"/>
    </source>
</evidence>
<sequence length="933" mass="102726">MIDAEDFNSLVPPPKEGKKKSHNAIERRYRTSINDKIVELKNIICGTDAKINKSAILQKAIDYIRFLQKQNNHLNQQLMSIKLAADHQSIKGLLENPGVCSDGSVKDEVMSEVGAITPPHSDHSLSPKSSPLSMSPCHDSMSSRSSRAEARNSHKDLCLVYHHLIETCEQELGLLSDIKSESFPSLDDDFISYDFLNLPNNIQHLNSPLTNDTFLPGSDFSANSTSSLTGSNSSLSVNNSASPASPHSNINSFSLSSNYSLSSPSSNVFSPNSNLLSPNPNLLSPNSDVLLSKTSSSWTSSQTCVNLPSQSASKTKPTVVLPSPSSVLLTPPPSANSSLNSINLSSGNMNFVNINSNNYTLVQSMSSPPQYGILYPPDPTQGKVLTQGPNQTVKKKDKASAGVPTAQILQNISPHPRENAPKIAPNVISMQKVGQIQVPANQVKKVLLQAQILNREPKLQPGTTVMFNPTPNPAPSNNSNSKIKVQFPLSSFNKPITQYLCPILRHQSSLRQQLYFRAHELTMCVALDNSYLIISVALSFTSFYLRLARLETEGQASPRLQWLMSSYGKKYFLSHAILPSGGASESPQLFAKLTHPYDPLAHVAKDYREHILEKALLTLAAPGGLMELPSDEVAEPQRCSQISDVLTHVQLLLENSVQRSNASHTGWEDNIADWWSHLVAVAAYWLLNDNQRASNLYHHIESLDPELSDELLPRALLAGFNLRRALSEERDRDMKAILEMCDRAGELLAESITLAGCRPLSTKTALCHLLACDWVLEARTLIWEEDMEPKGMKMSSKLLSKFQSDIASLREITQFIPSALPRVFLYEAVARLMAGAAPARTQRLLDRSLKYKPNRSSALCNKDRSCQEYSGEREHASALYLACRHLPPSLLSSPGERAGMLIEATKTLEKIGDRKKLADCYKLMKSFNSSVAK</sequence>
<evidence type="ECO:0000256" key="3">
    <source>
        <dbReference type="ARBA" id="ARBA00022692"/>
    </source>
</evidence>
<dbReference type="GO" id="GO:0005634">
    <property type="term" value="C:nucleus"/>
    <property type="evidence" value="ECO:0007669"/>
    <property type="project" value="UniProtKB-SubCell"/>
</dbReference>
<dbReference type="KEGG" id="dci:103508672"/>
<dbReference type="PaxDb" id="121845-A0A3Q0IRU9"/>
<feature type="region of interest" description="Disordered" evidence="12">
    <location>
        <begin position="1"/>
        <end position="24"/>
    </location>
</feature>
<feature type="region of interest" description="Disordered" evidence="12">
    <location>
        <begin position="115"/>
        <end position="148"/>
    </location>
</feature>
<reference evidence="15" key="1">
    <citation type="submission" date="2025-08" db="UniProtKB">
        <authorList>
            <consortium name="RefSeq"/>
        </authorList>
    </citation>
    <scope>IDENTIFICATION</scope>
</reference>
<keyword evidence="11" id="KW-0175">Coiled coil</keyword>
<dbReference type="CTD" id="40155"/>
<keyword evidence="6" id="KW-0805">Transcription regulation</keyword>
<dbReference type="STRING" id="121845.A0A3Q0IRU9"/>
<dbReference type="CDD" id="cd11394">
    <property type="entry name" value="bHLHzip_SREBP"/>
    <property type="match status" value="1"/>
</dbReference>
<feature type="compositionally biased region" description="Polar residues" evidence="12">
    <location>
        <begin position="307"/>
        <end position="316"/>
    </location>
</feature>
<proteinExistence type="predicted"/>
<dbReference type="PANTHER" id="PTHR46062:SF1">
    <property type="entry name" value="LP12374P"/>
    <property type="match status" value="1"/>
</dbReference>
<name>A0A3Q0IRU9_DIACI</name>
<gene>
    <name evidence="15" type="primary">LOC103508672</name>
</gene>
<comment type="subcellular location">
    <subcellularLocation>
        <location evidence="2">Endoplasmic reticulum membrane</location>
        <topology evidence="2">Multi-pass membrane protein</topology>
    </subcellularLocation>
    <subcellularLocation>
        <location evidence="1">Nucleus</location>
    </subcellularLocation>
</comment>
<keyword evidence="9" id="KW-0804">Transcription</keyword>
<evidence type="ECO:0000256" key="5">
    <source>
        <dbReference type="ARBA" id="ARBA00022989"/>
    </source>
</evidence>
<keyword evidence="14" id="KW-1185">Reference proteome</keyword>
<evidence type="ECO:0000256" key="10">
    <source>
        <dbReference type="ARBA" id="ARBA00023242"/>
    </source>
</evidence>
<evidence type="ECO:0000256" key="11">
    <source>
        <dbReference type="SAM" id="Coils"/>
    </source>
</evidence>
<dbReference type="RefSeq" id="XP_026679009.1">
    <property type="nucleotide sequence ID" value="XM_026823208.1"/>
</dbReference>
<accession>A0A3Q0IRU9</accession>
<feature type="compositionally biased region" description="Low complexity" evidence="12">
    <location>
        <begin position="126"/>
        <end position="145"/>
    </location>
</feature>
<dbReference type="Proteomes" id="UP000079169">
    <property type="component" value="Unplaced"/>
</dbReference>
<dbReference type="PROSITE" id="PS50888">
    <property type="entry name" value="BHLH"/>
    <property type="match status" value="1"/>
</dbReference>
<evidence type="ECO:0000256" key="9">
    <source>
        <dbReference type="ARBA" id="ARBA00023163"/>
    </source>
</evidence>
<organism evidence="14 15">
    <name type="scientific">Diaphorina citri</name>
    <name type="common">Asian citrus psyllid</name>
    <dbReference type="NCBI Taxonomy" id="121845"/>
    <lineage>
        <taxon>Eukaryota</taxon>
        <taxon>Metazoa</taxon>
        <taxon>Ecdysozoa</taxon>
        <taxon>Arthropoda</taxon>
        <taxon>Hexapoda</taxon>
        <taxon>Insecta</taxon>
        <taxon>Pterygota</taxon>
        <taxon>Neoptera</taxon>
        <taxon>Paraneoptera</taxon>
        <taxon>Hemiptera</taxon>
        <taxon>Sternorrhyncha</taxon>
        <taxon>Psylloidea</taxon>
        <taxon>Psyllidae</taxon>
        <taxon>Diaphorininae</taxon>
        <taxon>Diaphorina</taxon>
    </lineage>
</organism>
<feature type="compositionally biased region" description="Low complexity" evidence="12">
    <location>
        <begin position="317"/>
        <end position="333"/>
    </location>
</feature>
<protein>
    <submittedName>
        <fullName evidence="15">Sterol regulatory element-binding protein 1</fullName>
    </submittedName>
</protein>
<evidence type="ECO:0000256" key="7">
    <source>
        <dbReference type="ARBA" id="ARBA00023125"/>
    </source>
</evidence>
<dbReference type="GO" id="GO:0000978">
    <property type="term" value="F:RNA polymerase II cis-regulatory region sequence-specific DNA binding"/>
    <property type="evidence" value="ECO:0007669"/>
    <property type="project" value="TreeGrafter"/>
</dbReference>
<feature type="coiled-coil region" evidence="11">
    <location>
        <begin position="57"/>
        <end position="84"/>
    </location>
</feature>
<keyword evidence="3" id="KW-0812">Transmembrane</keyword>
<keyword evidence="5" id="KW-1133">Transmembrane helix</keyword>
<dbReference type="Pfam" id="PF00010">
    <property type="entry name" value="HLH"/>
    <property type="match status" value="1"/>
</dbReference>
<feature type="region of interest" description="Disordered" evidence="12">
    <location>
        <begin position="307"/>
        <end position="333"/>
    </location>
</feature>
<dbReference type="Gene3D" id="4.10.280.10">
    <property type="entry name" value="Helix-loop-helix DNA-binding domain"/>
    <property type="match status" value="1"/>
</dbReference>
<dbReference type="GO" id="GO:0005789">
    <property type="term" value="C:endoplasmic reticulum membrane"/>
    <property type="evidence" value="ECO:0007669"/>
    <property type="project" value="UniProtKB-SubCell"/>
</dbReference>
<evidence type="ECO:0000256" key="8">
    <source>
        <dbReference type="ARBA" id="ARBA00023136"/>
    </source>
</evidence>
<dbReference type="InterPro" id="IPR011598">
    <property type="entry name" value="bHLH_dom"/>
</dbReference>
<dbReference type="AlphaFoldDB" id="A0A3Q0IRU9"/>
<dbReference type="GO" id="GO:0000981">
    <property type="term" value="F:DNA-binding transcription factor activity, RNA polymerase II-specific"/>
    <property type="evidence" value="ECO:0007669"/>
    <property type="project" value="TreeGrafter"/>
</dbReference>
<feature type="domain" description="BHLH" evidence="13">
    <location>
        <begin position="17"/>
        <end position="67"/>
    </location>
</feature>